<dbReference type="AlphaFoldDB" id="A0A493TSY1"/>
<evidence type="ECO:0000313" key="6">
    <source>
        <dbReference type="Proteomes" id="UP000016666"/>
    </source>
</evidence>
<dbReference type="STRING" id="8840.ENSAPLP00000028899"/>
<dbReference type="OMA" id="FELNIMW"/>
<proteinExistence type="predicted"/>
<dbReference type="GeneTree" id="ENSGT00940000155669"/>
<feature type="signal peptide" evidence="3">
    <location>
        <begin position="1"/>
        <end position="20"/>
    </location>
</feature>
<evidence type="ECO:0000256" key="1">
    <source>
        <dbReference type="ARBA" id="ARBA00023319"/>
    </source>
</evidence>
<reference evidence="5 6" key="1">
    <citation type="submission" date="2017-10" db="EMBL/GenBank/DDBJ databases">
        <title>A new Pekin duck reference genome.</title>
        <authorList>
            <person name="Hou Z.-C."/>
            <person name="Zhou Z.-K."/>
            <person name="Zhu F."/>
            <person name="Hou S.-S."/>
        </authorList>
    </citation>
    <scope>NUCLEOTIDE SEQUENCE [LARGE SCALE GENOMIC DNA]</scope>
</reference>
<dbReference type="InterPro" id="IPR013783">
    <property type="entry name" value="Ig-like_fold"/>
</dbReference>
<evidence type="ECO:0000259" key="4">
    <source>
        <dbReference type="PROSITE" id="PS50835"/>
    </source>
</evidence>
<accession>A0A493TSY1</accession>
<dbReference type="PROSITE" id="PS50835">
    <property type="entry name" value="IG_LIKE"/>
    <property type="match status" value="2"/>
</dbReference>
<evidence type="ECO:0000313" key="5">
    <source>
        <dbReference type="Ensembl" id="ENSAPLP00000028899.1"/>
    </source>
</evidence>
<keyword evidence="3" id="KW-0732">Signal</keyword>
<reference evidence="5" key="2">
    <citation type="submission" date="2025-08" db="UniProtKB">
        <authorList>
            <consortium name="Ensembl"/>
        </authorList>
    </citation>
    <scope>IDENTIFICATION</scope>
</reference>
<name>A0A493TSY1_ANAPP</name>
<evidence type="ECO:0000256" key="3">
    <source>
        <dbReference type="SAM" id="SignalP"/>
    </source>
</evidence>
<dbReference type="Ensembl" id="ENSAPLT00000022579.1">
    <property type="protein sequence ID" value="ENSAPLP00000028899.1"/>
    <property type="gene ID" value="ENSAPLG00000020305.1"/>
</dbReference>
<sequence length="233" mass="25829">MGGGRRALLWALLWALRCGAGEFGGPYLSLPAAAPLSESHRPKRSHVSHQPHQGTKQAWEEPSASSLGQIKFNPTVGHIVINEHKDVTFNCSIKVPQLLLRPDAPGISLWKDGRELHILDRIATSHFEISDEDEVAMTSTFSIRAAQRSDNGSYVCKLNVSGMEIVSDPILVQLEGLPHFIRQPEKLNVTKNSPFNLTCQAVGPPEPVEIYWVRNNVKVNEKLGHYPDISRTC</sequence>
<protein>
    <recommendedName>
        <fullName evidence="4">Ig-like domain-containing protein</fullName>
    </recommendedName>
</protein>
<reference evidence="5" key="3">
    <citation type="submission" date="2025-09" db="UniProtKB">
        <authorList>
            <consortium name="Ensembl"/>
        </authorList>
    </citation>
    <scope>IDENTIFICATION</scope>
</reference>
<dbReference type="InterPro" id="IPR036179">
    <property type="entry name" value="Ig-like_dom_sf"/>
</dbReference>
<dbReference type="FunFam" id="2.60.40.10:FF:000902">
    <property type="entry name" value="MER proto-oncogene, tyrosine kinase"/>
    <property type="match status" value="1"/>
</dbReference>
<dbReference type="InterPro" id="IPR013151">
    <property type="entry name" value="Immunoglobulin_dom"/>
</dbReference>
<dbReference type="Proteomes" id="UP000016666">
    <property type="component" value="Chromosome 3"/>
</dbReference>
<dbReference type="Gene3D" id="2.60.40.10">
    <property type="entry name" value="Immunoglobulins"/>
    <property type="match status" value="2"/>
</dbReference>
<keyword evidence="1" id="KW-0393">Immunoglobulin domain</keyword>
<evidence type="ECO:0000256" key="2">
    <source>
        <dbReference type="SAM" id="MobiDB-lite"/>
    </source>
</evidence>
<dbReference type="Pfam" id="PF00047">
    <property type="entry name" value="ig"/>
    <property type="match status" value="1"/>
</dbReference>
<organism evidence="5 6">
    <name type="scientific">Anas platyrhynchos platyrhynchos</name>
    <name type="common">Northern mallard</name>
    <dbReference type="NCBI Taxonomy" id="8840"/>
    <lineage>
        <taxon>Eukaryota</taxon>
        <taxon>Metazoa</taxon>
        <taxon>Chordata</taxon>
        <taxon>Craniata</taxon>
        <taxon>Vertebrata</taxon>
        <taxon>Euteleostomi</taxon>
        <taxon>Archelosauria</taxon>
        <taxon>Archosauria</taxon>
        <taxon>Dinosauria</taxon>
        <taxon>Saurischia</taxon>
        <taxon>Theropoda</taxon>
        <taxon>Coelurosauria</taxon>
        <taxon>Aves</taxon>
        <taxon>Neognathae</taxon>
        <taxon>Galloanserae</taxon>
        <taxon>Anseriformes</taxon>
        <taxon>Anatidae</taxon>
        <taxon>Anatinae</taxon>
        <taxon>Anas</taxon>
    </lineage>
</organism>
<keyword evidence="6" id="KW-1185">Reference proteome</keyword>
<feature type="domain" description="Ig-like" evidence="4">
    <location>
        <begin position="178"/>
        <end position="233"/>
    </location>
</feature>
<dbReference type="InterPro" id="IPR007110">
    <property type="entry name" value="Ig-like_dom"/>
</dbReference>
<feature type="region of interest" description="Disordered" evidence="2">
    <location>
        <begin position="39"/>
        <end position="64"/>
    </location>
</feature>
<feature type="domain" description="Ig-like" evidence="4">
    <location>
        <begin position="74"/>
        <end position="167"/>
    </location>
</feature>
<dbReference type="SUPFAM" id="SSF48726">
    <property type="entry name" value="Immunoglobulin"/>
    <property type="match status" value="2"/>
</dbReference>
<feature type="chain" id="PRO_5019797168" description="Ig-like domain-containing protein" evidence="3">
    <location>
        <begin position="21"/>
        <end position="233"/>
    </location>
</feature>